<evidence type="ECO:0000313" key="2">
    <source>
        <dbReference type="Proteomes" id="UP001163603"/>
    </source>
</evidence>
<dbReference type="Proteomes" id="UP001163603">
    <property type="component" value="Chromosome 3"/>
</dbReference>
<proteinExistence type="predicted"/>
<evidence type="ECO:0000313" key="1">
    <source>
        <dbReference type="EMBL" id="KAJ0045568.1"/>
    </source>
</evidence>
<name>A0ACC0Z6P0_9ROSI</name>
<reference evidence="2" key="1">
    <citation type="journal article" date="2023" name="G3 (Bethesda)">
        <title>Genome assembly and association tests identify interacting loci associated with vigor, precocity, and sex in interspecific pistachio rootstocks.</title>
        <authorList>
            <person name="Palmer W."/>
            <person name="Jacygrad E."/>
            <person name="Sagayaradj S."/>
            <person name="Cavanaugh K."/>
            <person name="Han R."/>
            <person name="Bertier L."/>
            <person name="Beede B."/>
            <person name="Kafkas S."/>
            <person name="Golino D."/>
            <person name="Preece J."/>
            <person name="Michelmore R."/>
        </authorList>
    </citation>
    <scope>NUCLEOTIDE SEQUENCE [LARGE SCALE GENOMIC DNA]</scope>
</reference>
<protein>
    <submittedName>
        <fullName evidence="1">Uncharacterized protein</fullName>
    </submittedName>
</protein>
<comment type="caution">
    <text evidence="1">The sequence shown here is derived from an EMBL/GenBank/DDBJ whole genome shotgun (WGS) entry which is preliminary data.</text>
</comment>
<keyword evidence="2" id="KW-1185">Reference proteome</keyword>
<sequence>MASSSSSGFAYDVFLSYRGEDTRKTFTSHLYAALQRKNITTFMADDTITRGTEISSNLLNAIEQWCLQELEAIIINKKKRGQIVIPVFYGVEPSEVRWVSGRVGEAFRRFETYDKEKLDSWKTALSEVANLSGWDSSVVR</sequence>
<gene>
    <name evidence="1" type="ORF">Pint_04586</name>
</gene>
<organism evidence="1 2">
    <name type="scientific">Pistacia integerrima</name>
    <dbReference type="NCBI Taxonomy" id="434235"/>
    <lineage>
        <taxon>Eukaryota</taxon>
        <taxon>Viridiplantae</taxon>
        <taxon>Streptophyta</taxon>
        <taxon>Embryophyta</taxon>
        <taxon>Tracheophyta</taxon>
        <taxon>Spermatophyta</taxon>
        <taxon>Magnoliopsida</taxon>
        <taxon>eudicotyledons</taxon>
        <taxon>Gunneridae</taxon>
        <taxon>Pentapetalae</taxon>
        <taxon>rosids</taxon>
        <taxon>malvids</taxon>
        <taxon>Sapindales</taxon>
        <taxon>Anacardiaceae</taxon>
        <taxon>Pistacia</taxon>
    </lineage>
</organism>
<accession>A0ACC0Z6P0</accession>
<dbReference type="EMBL" id="CM047738">
    <property type="protein sequence ID" value="KAJ0045568.1"/>
    <property type="molecule type" value="Genomic_DNA"/>
</dbReference>